<keyword evidence="7 23" id="KW-0732">Signal</keyword>
<dbReference type="EnsemblPlants" id="AUR62014662-RA">
    <property type="protein sequence ID" value="AUR62014662-RA:cds"/>
    <property type="gene ID" value="AUR62014662"/>
</dbReference>
<dbReference type="GO" id="GO:0030246">
    <property type="term" value="F:carbohydrate binding"/>
    <property type="evidence" value="ECO:0007669"/>
    <property type="project" value="UniProtKB-KW"/>
</dbReference>
<evidence type="ECO:0000256" key="3">
    <source>
        <dbReference type="ARBA" id="ARBA00022527"/>
    </source>
</evidence>
<dbReference type="InterPro" id="IPR003609">
    <property type="entry name" value="Pan_app"/>
</dbReference>
<evidence type="ECO:0000256" key="15">
    <source>
        <dbReference type="ARBA" id="ARBA00023170"/>
    </source>
</evidence>
<proteinExistence type="inferred from homology"/>
<evidence type="ECO:0000256" key="5">
    <source>
        <dbReference type="ARBA" id="ARBA00022679"/>
    </source>
</evidence>
<dbReference type="InterPro" id="IPR000858">
    <property type="entry name" value="S_locus_glycoprot_dom"/>
</dbReference>
<feature type="signal peptide" evidence="23">
    <location>
        <begin position="1"/>
        <end position="18"/>
    </location>
</feature>
<dbReference type="Gene3D" id="2.90.10.10">
    <property type="entry name" value="Bulb-type lectin domain"/>
    <property type="match status" value="1"/>
</dbReference>
<feature type="domain" description="Apple" evidence="27">
    <location>
        <begin position="338"/>
        <end position="419"/>
    </location>
</feature>
<evidence type="ECO:0000259" key="27">
    <source>
        <dbReference type="PROSITE" id="PS50948"/>
    </source>
</evidence>
<comment type="subcellular location">
    <subcellularLocation>
        <location evidence="1">Cell membrane</location>
        <topology evidence="1">Single-pass type I membrane protein</topology>
    </subcellularLocation>
</comment>
<dbReference type="InterPro" id="IPR036426">
    <property type="entry name" value="Bulb-type_lectin_dom_sf"/>
</dbReference>
<dbReference type="Pfam" id="PF07714">
    <property type="entry name" value="PK_Tyr_Ser-Thr"/>
    <property type="match status" value="1"/>
</dbReference>
<feature type="domain" description="EGF-like" evidence="25">
    <location>
        <begin position="283"/>
        <end position="319"/>
    </location>
</feature>
<evidence type="ECO:0000256" key="9">
    <source>
        <dbReference type="ARBA" id="ARBA00022741"/>
    </source>
</evidence>
<dbReference type="SUPFAM" id="SSF56112">
    <property type="entry name" value="Protein kinase-like (PK-like)"/>
    <property type="match status" value="1"/>
</dbReference>
<evidence type="ECO:0000259" key="25">
    <source>
        <dbReference type="PROSITE" id="PS50026"/>
    </source>
</evidence>
<keyword evidence="20" id="KW-0245">EGF-like domain</keyword>
<dbReference type="PANTHER" id="PTHR27002">
    <property type="entry name" value="RECEPTOR-LIKE SERINE/THREONINE-PROTEIN KINASE SD1-8"/>
    <property type="match status" value="1"/>
</dbReference>
<evidence type="ECO:0000256" key="20">
    <source>
        <dbReference type="PROSITE-ProRule" id="PRU00076"/>
    </source>
</evidence>
<dbReference type="InterPro" id="IPR017441">
    <property type="entry name" value="Protein_kinase_ATP_BS"/>
</dbReference>
<evidence type="ECO:0000256" key="10">
    <source>
        <dbReference type="ARBA" id="ARBA00022777"/>
    </source>
</evidence>
<evidence type="ECO:0000256" key="2">
    <source>
        <dbReference type="ARBA" id="ARBA00022475"/>
    </source>
</evidence>
<reference evidence="28" key="1">
    <citation type="journal article" date="2017" name="Nature">
        <title>The genome of Chenopodium quinoa.</title>
        <authorList>
            <person name="Jarvis D.E."/>
            <person name="Ho Y.S."/>
            <person name="Lightfoot D.J."/>
            <person name="Schmoeckel S.M."/>
            <person name="Li B."/>
            <person name="Borm T.J.A."/>
            <person name="Ohyanagi H."/>
            <person name="Mineta K."/>
            <person name="Michell C.T."/>
            <person name="Saber N."/>
            <person name="Kharbatia N.M."/>
            <person name="Rupper R.R."/>
            <person name="Sharp A.R."/>
            <person name="Dally N."/>
            <person name="Boughton B.A."/>
            <person name="Woo Y.H."/>
            <person name="Gao G."/>
            <person name="Schijlen E.G.W.M."/>
            <person name="Guo X."/>
            <person name="Momin A.A."/>
            <person name="Negrao S."/>
            <person name="Al-Babili S."/>
            <person name="Gehring C."/>
            <person name="Roessner U."/>
            <person name="Jung C."/>
            <person name="Murphy K."/>
            <person name="Arold S.T."/>
            <person name="Gojobori T."/>
            <person name="van der Linden C.G."/>
            <person name="van Loo E.N."/>
            <person name="Jellen E.N."/>
            <person name="Maughan P.J."/>
            <person name="Tester M."/>
        </authorList>
    </citation>
    <scope>NUCLEOTIDE SEQUENCE [LARGE SCALE GENOMIC DNA]</scope>
    <source>
        <strain evidence="28">cv. PI 614886</strain>
    </source>
</reference>
<dbReference type="Gene3D" id="1.10.510.10">
    <property type="entry name" value="Transferase(Phosphotransferase) domain 1"/>
    <property type="match status" value="1"/>
</dbReference>
<dbReference type="SMART" id="SM00473">
    <property type="entry name" value="PAN_AP"/>
    <property type="match status" value="1"/>
</dbReference>
<dbReference type="Proteomes" id="UP000596660">
    <property type="component" value="Unplaced"/>
</dbReference>
<keyword evidence="8" id="KW-0430">Lectin</keyword>
<comment type="caution">
    <text evidence="20">Lacks conserved residue(s) required for the propagation of feature annotation.</text>
</comment>
<feature type="domain" description="Bulb-type lectin" evidence="26">
    <location>
        <begin position="21"/>
        <end position="142"/>
    </location>
</feature>
<dbReference type="GO" id="GO:0005886">
    <property type="term" value="C:plasma membrane"/>
    <property type="evidence" value="ECO:0007669"/>
    <property type="project" value="UniProtKB-SubCell"/>
</dbReference>
<dbReference type="PIRSF" id="PIRSF000641">
    <property type="entry name" value="SRK"/>
    <property type="match status" value="1"/>
</dbReference>
<dbReference type="PROSITE" id="PS50927">
    <property type="entry name" value="BULB_LECTIN"/>
    <property type="match status" value="1"/>
</dbReference>
<keyword evidence="12 22" id="KW-1133">Transmembrane helix</keyword>
<evidence type="ECO:0000313" key="28">
    <source>
        <dbReference type="EnsemblPlants" id="AUR62014662-RA:cds"/>
    </source>
</evidence>
<dbReference type="PROSITE" id="PS00107">
    <property type="entry name" value="PROTEIN_KINASE_ATP"/>
    <property type="match status" value="1"/>
</dbReference>
<dbReference type="PANTHER" id="PTHR27002:SF150">
    <property type="entry name" value="RECEPTOR-LIKE SERINE_THREONINE-PROTEIN KINASE SD1-8"/>
    <property type="match status" value="1"/>
</dbReference>
<evidence type="ECO:0000256" key="13">
    <source>
        <dbReference type="ARBA" id="ARBA00023136"/>
    </source>
</evidence>
<dbReference type="SMART" id="SM00108">
    <property type="entry name" value="B_lectin"/>
    <property type="match status" value="1"/>
</dbReference>
<dbReference type="InterPro" id="IPR024171">
    <property type="entry name" value="SRK-like_kinase"/>
</dbReference>
<dbReference type="KEGG" id="cqi:110693484"/>
<dbReference type="GO" id="GO:0005524">
    <property type="term" value="F:ATP binding"/>
    <property type="evidence" value="ECO:0007669"/>
    <property type="project" value="UniProtKB-UniRule"/>
</dbReference>
<evidence type="ECO:0000256" key="23">
    <source>
        <dbReference type="SAM" id="SignalP"/>
    </source>
</evidence>
<dbReference type="AlphaFoldDB" id="A0A803LL15"/>
<comment type="catalytic activity">
    <reaction evidence="18 19">
        <text>L-seryl-[protein] + ATP = O-phospho-L-seryl-[protein] + ADP + H(+)</text>
        <dbReference type="Rhea" id="RHEA:17989"/>
        <dbReference type="Rhea" id="RHEA-COMP:9863"/>
        <dbReference type="Rhea" id="RHEA-COMP:11604"/>
        <dbReference type="ChEBI" id="CHEBI:15378"/>
        <dbReference type="ChEBI" id="CHEBI:29999"/>
        <dbReference type="ChEBI" id="CHEBI:30616"/>
        <dbReference type="ChEBI" id="CHEBI:83421"/>
        <dbReference type="ChEBI" id="CHEBI:456216"/>
        <dbReference type="EC" id="2.7.11.1"/>
    </reaction>
</comment>
<dbReference type="Pfam" id="PF00954">
    <property type="entry name" value="S_locus_glycop"/>
    <property type="match status" value="1"/>
</dbReference>
<dbReference type="PROSITE" id="PS00108">
    <property type="entry name" value="PROTEIN_KINASE_ST"/>
    <property type="match status" value="1"/>
</dbReference>
<evidence type="ECO:0000256" key="7">
    <source>
        <dbReference type="ARBA" id="ARBA00022729"/>
    </source>
</evidence>
<dbReference type="Gramene" id="AUR62014662-RA">
    <property type="protein sequence ID" value="AUR62014662-RA:cds"/>
    <property type="gene ID" value="AUR62014662"/>
</dbReference>
<evidence type="ECO:0000256" key="18">
    <source>
        <dbReference type="ARBA" id="ARBA00048679"/>
    </source>
</evidence>
<evidence type="ECO:0000256" key="12">
    <source>
        <dbReference type="ARBA" id="ARBA00022989"/>
    </source>
</evidence>
<dbReference type="GO" id="GO:0048544">
    <property type="term" value="P:recognition of pollen"/>
    <property type="evidence" value="ECO:0007669"/>
    <property type="project" value="InterPro"/>
</dbReference>
<evidence type="ECO:0000256" key="6">
    <source>
        <dbReference type="ARBA" id="ARBA00022692"/>
    </source>
</evidence>
<evidence type="ECO:0000256" key="14">
    <source>
        <dbReference type="ARBA" id="ARBA00023157"/>
    </source>
</evidence>
<keyword evidence="13 22" id="KW-0472">Membrane</keyword>
<dbReference type="CDD" id="cd14066">
    <property type="entry name" value="STKc_IRAK"/>
    <property type="match status" value="1"/>
</dbReference>
<evidence type="ECO:0000256" key="17">
    <source>
        <dbReference type="ARBA" id="ARBA00047899"/>
    </source>
</evidence>
<keyword evidence="16" id="KW-0325">Glycoprotein</keyword>
<dbReference type="InterPro" id="IPR000719">
    <property type="entry name" value="Prot_kinase_dom"/>
</dbReference>
<evidence type="ECO:0000256" key="4">
    <source>
        <dbReference type="ARBA" id="ARBA00022553"/>
    </source>
</evidence>
<dbReference type="InterPro" id="IPR021820">
    <property type="entry name" value="S-locus_recpt_kinase_C"/>
</dbReference>
<evidence type="ECO:0000313" key="29">
    <source>
        <dbReference type="Proteomes" id="UP000596660"/>
    </source>
</evidence>
<protein>
    <recommendedName>
        <fullName evidence="19">Receptor-like serine/threonine-protein kinase</fullName>
        <ecNumber evidence="19">2.7.11.1</ecNumber>
    </recommendedName>
</protein>
<dbReference type="FunFam" id="1.10.510.10:FF:000060">
    <property type="entry name" value="G-type lectin S-receptor-like serine/threonine-protein kinase"/>
    <property type="match status" value="1"/>
</dbReference>
<evidence type="ECO:0000256" key="19">
    <source>
        <dbReference type="PIRNR" id="PIRNR000641"/>
    </source>
</evidence>
<dbReference type="InterPro" id="IPR000742">
    <property type="entry name" value="EGF"/>
</dbReference>
<keyword evidence="2" id="KW-1003">Cell membrane</keyword>
<dbReference type="OrthoDB" id="785331at2759"/>
<feature type="chain" id="PRO_5031237294" description="Receptor-like serine/threonine-protein kinase" evidence="23">
    <location>
        <begin position="19"/>
        <end position="850"/>
    </location>
</feature>
<evidence type="ECO:0000256" key="16">
    <source>
        <dbReference type="ARBA" id="ARBA00023180"/>
    </source>
</evidence>
<dbReference type="Pfam" id="PF01453">
    <property type="entry name" value="B_lectin"/>
    <property type="match status" value="1"/>
</dbReference>
<dbReference type="EC" id="2.7.11.1" evidence="19"/>
<feature type="domain" description="Protein kinase" evidence="24">
    <location>
        <begin position="531"/>
        <end position="814"/>
    </location>
</feature>
<gene>
    <name evidence="28" type="primary">LOC110693484</name>
</gene>
<name>A0A803LL15_CHEQI</name>
<feature type="transmembrane region" description="Helical" evidence="22">
    <location>
        <begin position="438"/>
        <end position="461"/>
    </location>
</feature>
<keyword evidence="4" id="KW-0597">Phosphoprotein</keyword>
<dbReference type="SUPFAM" id="SSF51110">
    <property type="entry name" value="alpha-D-mannose-specific plant lectins"/>
    <property type="match status" value="1"/>
</dbReference>
<dbReference type="FunFam" id="3.30.200.20:FF:000195">
    <property type="entry name" value="G-type lectin S-receptor-like serine/threonine-protein kinase"/>
    <property type="match status" value="1"/>
</dbReference>
<keyword evidence="5 19" id="KW-0808">Transferase</keyword>
<accession>A0A803LL15</accession>
<keyword evidence="10 19" id="KW-0418">Kinase</keyword>
<keyword evidence="9 19" id="KW-0547">Nucleotide-binding</keyword>
<dbReference type="RefSeq" id="XP_021726290.1">
    <property type="nucleotide sequence ID" value="XM_021870598.1"/>
</dbReference>
<keyword evidence="29" id="KW-1185">Reference proteome</keyword>
<dbReference type="GeneID" id="110693484"/>
<dbReference type="PROSITE" id="PS50026">
    <property type="entry name" value="EGF_3"/>
    <property type="match status" value="1"/>
</dbReference>
<comment type="similarity">
    <text evidence="19">Belongs to the protein kinase superfamily. Ser/Thr protein kinase family.</text>
</comment>
<dbReference type="InterPro" id="IPR001245">
    <property type="entry name" value="Ser-Thr/Tyr_kinase_cat_dom"/>
</dbReference>
<keyword evidence="14" id="KW-1015">Disulfide bond</keyword>
<keyword evidence="6 22" id="KW-0812">Transmembrane</keyword>
<evidence type="ECO:0000256" key="21">
    <source>
        <dbReference type="PROSITE-ProRule" id="PRU10141"/>
    </source>
</evidence>
<keyword evidence="15" id="KW-0675">Receptor</keyword>
<dbReference type="Pfam" id="PF11883">
    <property type="entry name" value="DUF3403"/>
    <property type="match status" value="1"/>
</dbReference>
<keyword evidence="11 19" id="KW-0067">ATP-binding</keyword>
<reference evidence="28" key="2">
    <citation type="submission" date="2021-03" db="UniProtKB">
        <authorList>
            <consortium name="EnsemblPlants"/>
        </authorList>
    </citation>
    <scope>IDENTIFICATION</scope>
</reference>
<evidence type="ECO:0000259" key="24">
    <source>
        <dbReference type="PROSITE" id="PS50011"/>
    </source>
</evidence>
<dbReference type="Gene3D" id="3.30.200.20">
    <property type="entry name" value="Phosphorylase Kinase, domain 1"/>
    <property type="match status" value="1"/>
</dbReference>
<evidence type="ECO:0000256" key="11">
    <source>
        <dbReference type="ARBA" id="ARBA00022840"/>
    </source>
</evidence>
<dbReference type="PROSITE" id="PS50011">
    <property type="entry name" value="PROTEIN_KINASE_DOM"/>
    <property type="match status" value="1"/>
</dbReference>
<feature type="binding site" evidence="21">
    <location>
        <position position="559"/>
    </location>
    <ligand>
        <name>ATP</name>
        <dbReference type="ChEBI" id="CHEBI:30616"/>
    </ligand>
</feature>
<dbReference type="GO" id="GO:0004674">
    <property type="term" value="F:protein serine/threonine kinase activity"/>
    <property type="evidence" value="ECO:0007669"/>
    <property type="project" value="UniProtKB-KW"/>
</dbReference>
<dbReference type="InterPro" id="IPR008271">
    <property type="entry name" value="Ser/Thr_kinase_AS"/>
</dbReference>
<dbReference type="PROSITE" id="PS50948">
    <property type="entry name" value="PAN"/>
    <property type="match status" value="1"/>
</dbReference>
<evidence type="ECO:0000256" key="8">
    <source>
        <dbReference type="ARBA" id="ARBA00022734"/>
    </source>
</evidence>
<comment type="catalytic activity">
    <reaction evidence="17 19">
        <text>L-threonyl-[protein] + ATP = O-phospho-L-threonyl-[protein] + ADP + H(+)</text>
        <dbReference type="Rhea" id="RHEA:46608"/>
        <dbReference type="Rhea" id="RHEA-COMP:11060"/>
        <dbReference type="Rhea" id="RHEA-COMP:11605"/>
        <dbReference type="ChEBI" id="CHEBI:15378"/>
        <dbReference type="ChEBI" id="CHEBI:30013"/>
        <dbReference type="ChEBI" id="CHEBI:30616"/>
        <dbReference type="ChEBI" id="CHEBI:61977"/>
        <dbReference type="ChEBI" id="CHEBI:456216"/>
        <dbReference type="EC" id="2.7.11.1"/>
    </reaction>
</comment>
<dbReference type="InterPro" id="IPR001480">
    <property type="entry name" value="Bulb-type_lectin_dom"/>
</dbReference>
<sequence>MKFTILAILLLWFSPVFSAPTDTLTSTQSLSSNQTLISATGKFELGFFTQQNPKKYYLGIWYKDIPSDNVYVWVGNRDAPSLSDSCTLKFDDQGNLVISDDQSHIRWQINGSTAKNPVLQLLDSGNLVIREAGDTGSGGYLWQSFDHPTDTLIPGQKLGWNLKTGLDRFLTSWAGPDDPGTGNYSFKMDYHGDPEIYMRYGDRIIYRSGPWVGQRFSGVPEMATGNNGFNFTFYRGPDEVYYTFELPPGGEVKSRLLVTFDGYLSRFTWVPNTRQWTRYWYARADDCDTYRVCGPYTVCNTSGFFDCQCPQGFEPKNPQDWDLRDGSSGCVRKTELDCGKDGFLKLVNMKLPESTTAFVDEGLNLNQCRDMCKRNCSCTAYANLNVVQGVGNGCVYWTDNLTDMRDYVQGGQDLYIRLAASDLGSQGSGIGSDSAKKIVMGIGIAIASIVLLAGIIALIILRRKKAQTLFRRRLGETRASRAGTTERSQEILISGQIISSKRDYSGETNNLEDVELPIFDLYTMAVATNNFDDATKLGQGGFGRVYKGVLPDGQEIAVKRLSKESGQGVEEFKNEVRLIAKLQHRNLVRLLGCCVEMDEKMLIYEYLKNRSLDAFLFHDERKSLLNWQTRFNIICGIARGLLYLHQDSRYRIVHRDMKASNILLDGEMNPKISDFGMARIFGGDQTEGNTRRVVGTYGYMAPEYAMDGLFSVKSDVFSFGVLVLEIISGTKNRGFYNSDHELHLLGYSWKLWKEGKGTEILDKVMGDSYSVHEVLRCLQVGLLCVQERAEDRPTMASVVLMLGSESASLPQPRLPGFCMGWNPTETDSSSSKQDESFTVNQVTVTMLNAR</sequence>
<evidence type="ECO:0000256" key="22">
    <source>
        <dbReference type="SAM" id="Phobius"/>
    </source>
</evidence>
<dbReference type="InterPro" id="IPR011009">
    <property type="entry name" value="Kinase-like_dom_sf"/>
</dbReference>
<dbReference type="Pfam" id="PF08276">
    <property type="entry name" value="PAN_2"/>
    <property type="match status" value="1"/>
</dbReference>
<dbReference type="OMA" id="MSAVTMM"/>
<dbReference type="CDD" id="cd00028">
    <property type="entry name" value="B_lectin"/>
    <property type="match status" value="1"/>
</dbReference>
<keyword evidence="3 19" id="KW-0723">Serine/threonine-protein kinase</keyword>
<evidence type="ECO:0000259" key="26">
    <source>
        <dbReference type="PROSITE" id="PS50927"/>
    </source>
</evidence>
<dbReference type="FunFam" id="2.90.10.10:FF:000009">
    <property type="entry name" value="Receptor-like serine/threonine-protein kinase SD1-8"/>
    <property type="match status" value="1"/>
</dbReference>
<organism evidence="28 29">
    <name type="scientific">Chenopodium quinoa</name>
    <name type="common">Quinoa</name>
    <dbReference type="NCBI Taxonomy" id="63459"/>
    <lineage>
        <taxon>Eukaryota</taxon>
        <taxon>Viridiplantae</taxon>
        <taxon>Streptophyta</taxon>
        <taxon>Embryophyta</taxon>
        <taxon>Tracheophyta</taxon>
        <taxon>Spermatophyta</taxon>
        <taxon>Magnoliopsida</taxon>
        <taxon>eudicotyledons</taxon>
        <taxon>Gunneridae</taxon>
        <taxon>Pentapetalae</taxon>
        <taxon>Caryophyllales</taxon>
        <taxon>Chenopodiaceae</taxon>
        <taxon>Chenopodioideae</taxon>
        <taxon>Atripliceae</taxon>
        <taxon>Chenopodium</taxon>
    </lineage>
</organism>
<dbReference type="CDD" id="cd01098">
    <property type="entry name" value="PAN_AP_plant"/>
    <property type="match status" value="1"/>
</dbReference>
<evidence type="ECO:0000256" key="1">
    <source>
        <dbReference type="ARBA" id="ARBA00004251"/>
    </source>
</evidence>
<dbReference type="SMART" id="SM00220">
    <property type="entry name" value="S_TKc"/>
    <property type="match status" value="1"/>
</dbReference>